<name>A0A7D8V0E7_VANHU</name>
<keyword evidence="6" id="KW-1133">Transmembrane helix</keyword>
<dbReference type="Gene3D" id="1.50.40.10">
    <property type="entry name" value="Mitochondrial carrier domain"/>
    <property type="match status" value="1"/>
</dbReference>
<comment type="subcellular location">
    <subcellularLocation>
        <location evidence="1">Mitochondrion membrane</location>
        <topology evidence="1">Multi-pass membrane protein</topology>
    </subcellularLocation>
</comment>
<dbReference type="Proteomes" id="UP000473826">
    <property type="component" value="Unassembled WGS sequence"/>
</dbReference>
<feature type="repeat" description="Solcar" evidence="9">
    <location>
        <begin position="138"/>
        <end position="228"/>
    </location>
</feature>
<sequence>MTKASDTIVPEAVLDPEGESVFPKKPQQGHAPYIGFAAGILSGWVADTPGHPFDTIKTRLQCAPRGTYSGAWDCLKKTVSKEGPLAVYKGASVPAISWGITDSILMGSLHNYRAFLKDHGFAERIPGTVGDGPEDERLSILGHSIAGLFAGWTNASVAHPTETIKAKLQLQLVQPEGTPRQFSGPIDVVKQTVQTQGITGMWRGLGSSFMYRSSFAAMFGGFEIFNRLFATWKGTSWELSPGASNFFAGGMASNMYWLMALPMDNIKNRIMADNIKNPRYNGVFDAYRQVWREAYDPSRGLGWNTGARIKNFYKGFVPVALRAFPTNAAALAVWEGVMRYAGAK</sequence>
<dbReference type="AlphaFoldDB" id="A0A7D8V0E7"/>
<keyword evidence="12" id="KW-1185">Reference proteome</keyword>
<dbReference type="EMBL" id="QKWK01000008">
    <property type="protein sequence ID" value="TXT07357.1"/>
    <property type="molecule type" value="Genomic_DNA"/>
</dbReference>
<dbReference type="Pfam" id="PF00153">
    <property type="entry name" value="Mito_carr"/>
    <property type="match status" value="3"/>
</dbReference>
<dbReference type="GO" id="GO:0000064">
    <property type="term" value="F:L-ornithine transmembrane transporter activity"/>
    <property type="evidence" value="ECO:0007669"/>
    <property type="project" value="TreeGrafter"/>
</dbReference>
<keyword evidence="5" id="KW-0677">Repeat</keyword>
<dbReference type="InterPro" id="IPR018108">
    <property type="entry name" value="MCP_transmembrane"/>
</dbReference>
<evidence type="ECO:0000256" key="6">
    <source>
        <dbReference type="ARBA" id="ARBA00022989"/>
    </source>
</evidence>
<dbReference type="InterPro" id="IPR050567">
    <property type="entry name" value="Mitochondrial_Carrier"/>
</dbReference>
<dbReference type="PANTHER" id="PTHR45624">
    <property type="entry name" value="MITOCHONDRIAL BASIC AMINO ACIDS TRANSPORTER-RELATED"/>
    <property type="match status" value="1"/>
</dbReference>
<dbReference type="PANTHER" id="PTHR45624:SF57">
    <property type="entry name" value="MITOCHONDRIAL SUBSTRATE CARRIER FAMILY PROTEIN L"/>
    <property type="match status" value="1"/>
</dbReference>
<comment type="caution">
    <text evidence="11">The sequence shown here is derived from an EMBL/GenBank/DDBJ whole genome shotgun (WGS) entry which is preliminary data.</text>
</comment>
<evidence type="ECO:0008006" key="13">
    <source>
        <dbReference type="Google" id="ProtNLM"/>
    </source>
</evidence>
<evidence type="ECO:0000256" key="10">
    <source>
        <dbReference type="RuleBase" id="RU000488"/>
    </source>
</evidence>
<evidence type="ECO:0000313" key="11">
    <source>
        <dbReference type="EMBL" id="TXT07357.1"/>
    </source>
</evidence>
<keyword evidence="4 9" id="KW-0812">Transmembrane</keyword>
<dbReference type="InterPro" id="IPR023395">
    <property type="entry name" value="MCP_dom_sf"/>
</dbReference>
<dbReference type="PROSITE" id="PS50920">
    <property type="entry name" value="SOLCAR"/>
    <property type="match status" value="3"/>
</dbReference>
<dbReference type="GO" id="GO:1990575">
    <property type="term" value="P:mitochondrial L-ornithine transmembrane transport"/>
    <property type="evidence" value="ECO:0007669"/>
    <property type="project" value="TreeGrafter"/>
</dbReference>
<evidence type="ECO:0000256" key="9">
    <source>
        <dbReference type="PROSITE-ProRule" id="PRU00282"/>
    </source>
</evidence>
<evidence type="ECO:0000256" key="4">
    <source>
        <dbReference type="ARBA" id="ARBA00022692"/>
    </source>
</evidence>
<evidence type="ECO:0000256" key="7">
    <source>
        <dbReference type="ARBA" id="ARBA00023128"/>
    </source>
</evidence>
<keyword evidence="8 9" id="KW-0472">Membrane</keyword>
<dbReference type="GO" id="GO:0031966">
    <property type="term" value="C:mitochondrial membrane"/>
    <property type="evidence" value="ECO:0007669"/>
    <property type="project" value="UniProtKB-SubCell"/>
</dbReference>
<evidence type="ECO:0000256" key="1">
    <source>
        <dbReference type="ARBA" id="ARBA00004225"/>
    </source>
</evidence>
<keyword evidence="3 10" id="KW-0813">Transport</keyword>
<protein>
    <recommendedName>
        <fullName evidence="13">Mitochondrial carrier protein</fullName>
    </recommendedName>
</protein>
<evidence type="ECO:0000313" key="12">
    <source>
        <dbReference type="Proteomes" id="UP000473826"/>
    </source>
</evidence>
<evidence type="ECO:0000256" key="8">
    <source>
        <dbReference type="ARBA" id="ARBA00023136"/>
    </source>
</evidence>
<feature type="repeat" description="Solcar" evidence="9">
    <location>
        <begin position="240"/>
        <end position="340"/>
    </location>
</feature>
<evidence type="ECO:0000256" key="2">
    <source>
        <dbReference type="ARBA" id="ARBA00006375"/>
    </source>
</evidence>
<feature type="repeat" description="Solcar" evidence="9">
    <location>
        <begin position="30"/>
        <end position="115"/>
    </location>
</feature>
<proteinExistence type="inferred from homology"/>
<reference evidence="11 12" key="1">
    <citation type="journal article" date="2019" name="PLoS Genet.">
        <title>Convergent evolution of linked mating-type loci in basidiomycete fungi.</title>
        <authorList>
            <person name="Sun S."/>
            <person name="Coelho M.A."/>
            <person name="Heitman J."/>
            <person name="Nowrousian M."/>
        </authorList>
    </citation>
    <scope>NUCLEOTIDE SEQUENCE [LARGE SCALE GENOMIC DNA]</scope>
    <source>
        <strain evidence="11 12">CBS 4282</strain>
    </source>
</reference>
<keyword evidence="7" id="KW-0496">Mitochondrion</keyword>
<evidence type="ECO:0000256" key="5">
    <source>
        <dbReference type="ARBA" id="ARBA00022737"/>
    </source>
</evidence>
<dbReference type="SUPFAM" id="SSF103506">
    <property type="entry name" value="Mitochondrial carrier"/>
    <property type="match status" value="1"/>
</dbReference>
<comment type="similarity">
    <text evidence="2 10">Belongs to the mitochondrial carrier (TC 2.A.29) family.</text>
</comment>
<organism evidence="11 12">
    <name type="scientific">Vanrija humicola</name>
    <name type="common">Yeast</name>
    <name type="synonym">Cryptococcus humicola</name>
    <dbReference type="NCBI Taxonomy" id="5417"/>
    <lineage>
        <taxon>Eukaryota</taxon>
        <taxon>Fungi</taxon>
        <taxon>Dikarya</taxon>
        <taxon>Basidiomycota</taxon>
        <taxon>Agaricomycotina</taxon>
        <taxon>Tremellomycetes</taxon>
        <taxon>Trichosporonales</taxon>
        <taxon>Trichosporonaceae</taxon>
        <taxon>Vanrija</taxon>
    </lineage>
</organism>
<accession>A0A7D8V0E7</accession>
<evidence type="ECO:0000256" key="3">
    <source>
        <dbReference type="ARBA" id="ARBA00022448"/>
    </source>
</evidence>
<dbReference type="OrthoDB" id="193856at2759"/>
<gene>
    <name evidence="11" type="ORF">VHUM_03077</name>
</gene>